<dbReference type="InterPro" id="IPR020084">
    <property type="entry name" value="NUDIX_hydrolase_CS"/>
</dbReference>
<dbReference type="GO" id="GO:0006167">
    <property type="term" value="P:AMP biosynthetic process"/>
    <property type="evidence" value="ECO:0007669"/>
    <property type="project" value="TreeGrafter"/>
</dbReference>
<sequence length="147" mass="16801">MVDQPVPDASKVLIYATRNDLLLVFDEPDFPDVELQVPGGTIEPGEDILAAARREFAEETGIDCDTPFALLATDDYRVVRNERQICHRRFYFHVKPAGELPETWIHSEMTPFSGGPPIRFRFFWMRIEDAAQKLGYGMEQHLAMIST</sequence>
<organism evidence="4 5">
    <name type="scientific">Rhizobium giardinii</name>
    <dbReference type="NCBI Taxonomy" id="56731"/>
    <lineage>
        <taxon>Bacteria</taxon>
        <taxon>Pseudomonadati</taxon>
        <taxon>Pseudomonadota</taxon>
        <taxon>Alphaproteobacteria</taxon>
        <taxon>Hyphomicrobiales</taxon>
        <taxon>Rhizobiaceae</taxon>
        <taxon>Rhizobium/Agrobacterium group</taxon>
        <taxon>Rhizobium</taxon>
    </lineage>
</organism>
<evidence type="ECO:0000313" key="5">
    <source>
        <dbReference type="Proteomes" id="UP000585507"/>
    </source>
</evidence>
<dbReference type="Pfam" id="PF00293">
    <property type="entry name" value="NUDIX"/>
    <property type="match status" value="1"/>
</dbReference>
<dbReference type="Gene3D" id="3.90.79.10">
    <property type="entry name" value="Nucleoside Triphosphate Pyrophosphohydrolase"/>
    <property type="match status" value="1"/>
</dbReference>
<reference evidence="4 5" key="1">
    <citation type="submission" date="2020-08" db="EMBL/GenBank/DDBJ databases">
        <title>Genomic Encyclopedia of Type Strains, Phase IV (KMG-V): Genome sequencing to study the core and pangenomes of soil and plant-associated prokaryotes.</title>
        <authorList>
            <person name="Whitman W."/>
        </authorList>
    </citation>
    <scope>NUCLEOTIDE SEQUENCE [LARGE SCALE GENOMIC DNA]</scope>
    <source>
        <strain evidence="4 5">SEMIA 4084</strain>
    </source>
</reference>
<evidence type="ECO:0000259" key="3">
    <source>
        <dbReference type="PROSITE" id="PS51462"/>
    </source>
</evidence>
<accession>A0A7W8UHZ6</accession>
<dbReference type="PANTHER" id="PTHR21340">
    <property type="entry name" value="DIADENOSINE 5,5-P1,P4-TETRAPHOSPHATE PYROPHOSPHOHYDROLASE MUTT"/>
    <property type="match status" value="1"/>
</dbReference>
<name>A0A7W8UHZ6_9HYPH</name>
<dbReference type="InterPro" id="IPR051325">
    <property type="entry name" value="Nudix_hydrolase_domain"/>
</dbReference>
<dbReference type="SUPFAM" id="SSF55811">
    <property type="entry name" value="Nudix"/>
    <property type="match status" value="1"/>
</dbReference>
<proteinExistence type="predicted"/>
<feature type="domain" description="Nudix hydrolase" evidence="3">
    <location>
        <begin position="5"/>
        <end position="147"/>
    </location>
</feature>
<evidence type="ECO:0000256" key="1">
    <source>
        <dbReference type="ARBA" id="ARBA00001946"/>
    </source>
</evidence>
<evidence type="ECO:0000313" key="4">
    <source>
        <dbReference type="EMBL" id="MBB5539714.1"/>
    </source>
</evidence>
<dbReference type="EMBL" id="JACHBK010000025">
    <property type="protein sequence ID" value="MBB5539714.1"/>
    <property type="molecule type" value="Genomic_DNA"/>
</dbReference>
<dbReference type="GO" id="GO:0006754">
    <property type="term" value="P:ATP biosynthetic process"/>
    <property type="evidence" value="ECO:0007669"/>
    <property type="project" value="TreeGrafter"/>
</dbReference>
<keyword evidence="5" id="KW-1185">Reference proteome</keyword>
<dbReference type="InterPro" id="IPR000086">
    <property type="entry name" value="NUDIX_hydrolase_dom"/>
</dbReference>
<protein>
    <submittedName>
        <fullName evidence="4">8-oxo-dGTP pyrophosphatase MutT (NUDIX family)</fullName>
    </submittedName>
</protein>
<evidence type="ECO:0000256" key="2">
    <source>
        <dbReference type="ARBA" id="ARBA00022801"/>
    </source>
</evidence>
<dbReference type="CDD" id="cd04663">
    <property type="entry name" value="NUDIX_Hydrolase"/>
    <property type="match status" value="1"/>
</dbReference>
<dbReference type="AlphaFoldDB" id="A0A7W8UHZ6"/>
<dbReference type="InterPro" id="IPR015797">
    <property type="entry name" value="NUDIX_hydrolase-like_dom_sf"/>
</dbReference>
<comment type="cofactor">
    <cofactor evidence="1">
        <name>Mg(2+)</name>
        <dbReference type="ChEBI" id="CHEBI:18420"/>
    </cofactor>
</comment>
<dbReference type="PROSITE" id="PS51462">
    <property type="entry name" value="NUDIX"/>
    <property type="match status" value="1"/>
</dbReference>
<comment type="caution">
    <text evidence="4">The sequence shown here is derived from an EMBL/GenBank/DDBJ whole genome shotgun (WGS) entry which is preliminary data.</text>
</comment>
<dbReference type="PROSITE" id="PS00893">
    <property type="entry name" value="NUDIX_BOX"/>
    <property type="match status" value="1"/>
</dbReference>
<dbReference type="PANTHER" id="PTHR21340:SF0">
    <property type="entry name" value="BIS(5'-NUCLEOSYL)-TETRAPHOSPHATASE [ASYMMETRICAL]"/>
    <property type="match status" value="1"/>
</dbReference>
<dbReference type="RefSeq" id="WP_018325885.1">
    <property type="nucleotide sequence ID" value="NZ_JACHBK010000025.1"/>
</dbReference>
<keyword evidence="2" id="KW-0378">Hydrolase</keyword>
<dbReference type="GO" id="GO:0004081">
    <property type="term" value="F:bis(5'-nucleosyl)-tetraphosphatase (asymmetrical) activity"/>
    <property type="evidence" value="ECO:0007669"/>
    <property type="project" value="TreeGrafter"/>
</dbReference>
<gene>
    <name evidence="4" type="ORF">GGD55_006464</name>
</gene>
<dbReference type="Proteomes" id="UP000585507">
    <property type="component" value="Unassembled WGS sequence"/>
</dbReference>